<keyword evidence="10" id="KW-0998">Cell outer membrane</keyword>
<evidence type="ECO:0000256" key="7">
    <source>
        <dbReference type="ARBA" id="ARBA00023065"/>
    </source>
</evidence>
<evidence type="ECO:0000256" key="8">
    <source>
        <dbReference type="ARBA" id="ARBA00023114"/>
    </source>
</evidence>
<dbReference type="GO" id="GO:0009279">
    <property type="term" value="C:cell outer membrane"/>
    <property type="evidence" value="ECO:0007669"/>
    <property type="project" value="UniProtKB-SubCell"/>
</dbReference>
<evidence type="ECO:0000256" key="10">
    <source>
        <dbReference type="ARBA" id="ARBA00023237"/>
    </source>
</evidence>
<dbReference type="PANTHER" id="PTHR34501:SF9">
    <property type="entry name" value="MAJOR OUTER MEMBRANE PROTEIN P.IA"/>
    <property type="match status" value="1"/>
</dbReference>
<keyword evidence="5" id="KW-0812">Transmembrane</keyword>
<feature type="domain" description="Porin" evidence="12">
    <location>
        <begin position="8"/>
        <end position="348"/>
    </location>
</feature>
<evidence type="ECO:0000256" key="9">
    <source>
        <dbReference type="ARBA" id="ARBA00023136"/>
    </source>
</evidence>
<reference evidence="13 14" key="1">
    <citation type="submission" date="2019-12" db="EMBL/GenBank/DDBJ databases">
        <title>Paraburkholderia acidiphila 7Q-K02 sp. nov and Paraburkholderia acidisoli DHF22 sp. nov., two strains isolated from forest soil.</title>
        <authorList>
            <person name="Gao Z."/>
            <person name="Qiu L."/>
        </authorList>
    </citation>
    <scope>NUCLEOTIDE SEQUENCE [LARGE SCALE GENOMIC DNA]</scope>
    <source>
        <strain evidence="13 14">DHF22</strain>
    </source>
</reference>
<dbReference type="Proteomes" id="UP000433577">
    <property type="component" value="Chromosome 3"/>
</dbReference>
<dbReference type="RefSeq" id="WP_158955041.1">
    <property type="nucleotide sequence ID" value="NZ_CP046915.1"/>
</dbReference>
<evidence type="ECO:0000256" key="6">
    <source>
        <dbReference type="ARBA" id="ARBA00022729"/>
    </source>
</evidence>
<dbReference type="GO" id="GO:0015288">
    <property type="term" value="F:porin activity"/>
    <property type="evidence" value="ECO:0007669"/>
    <property type="project" value="UniProtKB-KW"/>
</dbReference>
<keyword evidence="8" id="KW-0626">Porin</keyword>
<sequence>MKKPLFLIAACSVACAAHAQSSVTLYGIVDAGFRYVSNAGGKSQYALAGGNESASRFGLTGAEDLGGGYKAIFTLENGFTTNTGALQGGLMFGRQAFVGMSTPYGTLTLGRQYLTLSGYLGQYASGTDWAARGAGWGYHPAGLDDVDGTERANNAIKFASARYRGFQVGGTYSLGGVAGNTTQNEMISAGVDYDGGPFKASAAYLFVKNPNYALFGNNATSSATGNNMSASPVFSGYATAASQQVIGAGASYVFGKFTVGGIWTNTRFNDLGGTVVTGVTTPASQRGKSVTFNTGELNLKYRLTPSLQLGVAYEYTRASSYLGLSGASYQQWNIGADYALSKRTDLYLIGLRETAGGFDSTGQRAVAALTFATPSKSDAQAGALVGIRHLF</sequence>
<comment type="subunit">
    <text evidence="2">Homotrimer.</text>
</comment>
<evidence type="ECO:0000313" key="13">
    <source>
        <dbReference type="EMBL" id="QGZ65029.1"/>
    </source>
</evidence>
<evidence type="ECO:0000256" key="1">
    <source>
        <dbReference type="ARBA" id="ARBA00004571"/>
    </source>
</evidence>
<feature type="chain" id="PRO_5031517292" evidence="11">
    <location>
        <begin position="20"/>
        <end position="391"/>
    </location>
</feature>
<protein>
    <submittedName>
        <fullName evidence="13">Porin</fullName>
    </submittedName>
</protein>
<dbReference type="EMBL" id="CP046915">
    <property type="protein sequence ID" value="QGZ65029.1"/>
    <property type="molecule type" value="Genomic_DNA"/>
</dbReference>
<accession>A0A7Z2GP66</accession>
<dbReference type="SUPFAM" id="SSF56935">
    <property type="entry name" value="Porins"/>
    <property type="match status" value="1"/>
</dbReference>
<evidence type="ECO:0000313" key="14">
    <source>
        <dbReference type="Proteomes" id="UP000433577"/>
    </source>
</evidence>
<keyword evidence="6 11" id="KW-0732">Signal</keyword>
<dbReference type="Gene3D" id="2.40.160.10">
    <property type="entry name" value="Porin"/>
    <property type="match status" value="1"/>
</dbReference>
<dbReference type="Pfam" id="PF13609">
    <property type="entry name" value="Porin_4"/>
    <property type="match status" value="1"/>
</dbReference>
<dbReference type="CDD" id="cd00342">
    <property type="entry name" value="gram_neg_porins"/>
    <property type="match status" value="1"/>
</dbReference>
<dbReference type="GO" id="GO:0046930">
    <property type="term" value="C:pore complex"/>
    <property type="evidence" value="ECO:0007669"/>
    <property type="project" value="UniProtKB-KW"/>
</dbReference>
<evidence type="ECO:0000256" key="3">
    <source>
        <dbReference type="ARBA" id="ARBA00022448"/>
    </source>
</evidence>
<organism evidence="13 14">
    <name type="scientific">Paraburkholderia acidisoli</name>
    <dbReference type="NCBI Taxonomy" id="2571748"/>
    <lineage>
        <taxon>Bacteria</taxon>
        <taxon>Pseudomonadati</taxon>
        <taxon>Pseudomonadota</taxon>
        <taxon>Betaproteobacteria</taxon>
        <taxon>Burkholderiales</taxon>
        <taxon>Burkholderiaceae</taxon>
        <taxon>Paraburkholderia</taxon>
    </lineage>
</organism>
<keyword evidence="3" id="KW-0813">Transport</keyword>
<keyword evidence="7" id="KW-0406">Ion transport</keyword>
<dbReference type="AlphaFoldDB" id="A0A7Z2GP66"/>
<dbReference type="KEGG" id="pacs:FAZ98_24880"/>
<evidence type="ECO:0000256" key="4">
    <source>
        <dbReference type="ARBA" id="ARBA00022452"/>
    </source>
</evidence>
<name>A0A7Z2GP66_9BURK</name>
<dbReference type="InterPro" id="IPR023614">
    <property type="entry name" value="Porin_dom_sf"/>
</dbReference>
<dbReference type="InterPro" id="IPR050298">
    <property type="entry name" value="Gram-neg_bact_OMP"/>
</dbReference>
<proteinExistence type="predicted"/>
<keyword evidence="9" id="KW-0472">Membrane</keyword>
<dbReference type="OrthoDB" id="8982743at2"/>
<keyword evidence="14" id="KW-1185">Reference proteome</keyword>
<dbReference type="PANTHER" id="PTHR34501">
    <property type="entry name" value="PROTEIN YDDL-RELATED"/>
    <property type="match status" value="1"/>
</dbReference>
<dbReference type="InterPro" id="IPR033900">
    <property type="entry name" value="Gram_neg_porin_domain"/>
</dbReference>
<evidence type="ECO:0000256" key="2">
    <source>
        <dbReference type="ARBA" id="ARBA00011233"/>
    </source>
</evidence>
<evidence type="ECO:0000256" key="11">
    <source>
        <dbReference type="SAM" id="SignalP"/>
    </source>
</evidence>
<feature type="signal peptide" evidence="11">
    <location>
        <begin position="1"/>
        <end position="19"/>
    </location>
</feature>
<evidence type="ECO:0000259" key="12">
    <source>
        <dbReference type="Pfam" id="PF13609"/>
    </source>
</evidence>
<evidence type="ECO:0000256" key="5">
    <source>
        <dbReference type="ARBA" id="ARBA00022692"/>
    </source>
</evidence>
<comment type="subcellular location">
    <subcellularLocation>
        <location evidence="1">Cell outer membrane</location>
        <topology evidence="1">Multi-pass membrane protein</topology>
    </subcellularLocation>
</comment>
<gene>
    <name evidence="13" type="ORF">FAZ98_24880</name>
</gene>
<keyword evidence="4" id="KW-1134">Transmembrane beta strand</keyword>
<dbReference type="GO" id="GO:0006811">
    <property type="term" value="P:monoatomic ion transport"/>
    <property type="evidence" value="ECO:0007669"/>
    <property type="project" value="UniProtKB-KW"/>
</dbReference>